<dbReference type="EMBL" id="FRAG01000002">
    <property type="protein sequence ID" value="SHJ53469.1"/>
    <property type="molecule type" value="Genomic_DNA"/>
</dbReference>
<protein>
    <submittedName>
        <fullName evidence="2">Uncharacterized protein</fullName>
    </submittedName>
</protein>
<keyword evidence="3" id="KW-1185">Reference proteome</keyword>
<feature type="transmembrane region" description="Helical" evidence="1">
    <location>
        <begin position="6"/>
        <end position="29"/>
    </location>
</feature>
<evidence type="ECO:0000313" key="3">
    <source>
        <dbReference type="Proteomes" id="UP000184465"/>
    </source>
</evidence>
<dbReference type="RefSeq" id="WP_073146560.1">
    <property type="nucleotide sequence ID" value="NZ_FRAG01000002.1"/>
</dbReference>
<dbReference type="AlphaFoldDB" id="A0A1M6K3C4"/>
<reference evidence="2 3" key="1">
    <citation type="submission" date="2016-11" db="EMBL/GenBank/DDBJ databases">
        <authorList>
            <person name="Jaros S."/>
            <person name="Januszkiewicz K."/>
            <person name="Wedrychowicz H."/>
        </authorList>
    </citation>
    <scope>NUCLEOTIDE SEQUENCE [LARGE SCALE GENOMIC DNA]</scope>
    <source>
        <strain evidence="2 3">DSM 15212</strain>
    </source>
</reference>
<accession>A0A1M6K3C4</accession>
<dbReference type="Proteomes" id="UP000184465">
    <property type="component" value="Unassembled WGS sequence"/>
</dbReference>
<proteinExistence type="predicted"/>
<keyword evidence="1" id="KW-0472">Membrane</keyword>
<evidence type="ECO:0000313" key="2">
    <source>
        <dbReference type="EMBL" id="SHJ53469.1"/>
    </source>
</evidence>
<keyword evidence="1" id="KW-1133">Transmembrane helix</keyword>
<keyword evidence="1" id="KW-0812">Transmembrane</keyword>
<name>A0A1M6K3C4_PARC5</name>
<sequence>MKKKNVIYFSTLLIIIISLYFLFFPRYLYVHEIMNPYKEDFTPNGINVSVRFSYLSSKEFKLDSKYLVNELVEFLGNIKVRRVLIRPKAEYYTPRIMNTYKLTIHSIEGKVLGIEIKDHNYIEIRGQIYKIIENVDLTKIYELILRGQDRDSVDEFYFDIIKQK</sequence>
<evidence type="ECO:0000256" key="1">
    <source>
        <dbReference type="SAM" id="Phobius"/>
    </source>
</evidence>
<gene>
    <name evidence="2" type="ORF">SAMN02745912_00243</name>
</gene>
<organism evidence="2 3">
    <name type="scientific">Paramaledivibacter caminithermalis (strain DSM 15212 / CIP 107654 / DViRD3)</name>
    <name type="common">Clostridium caminithermale</name>
    <dbReference type="NCBI Taxonomy" id="1121301"/>
    <lineage>
        <taxon>Bacteria</taxon>
        <taxon>Bacillati</taxon>
        <taxon>Bacillota</taxon>
        <taxon>Clostridia</taxon>
        <taxon>Peptostreptococcales</taxon>
        <taxon>Caminicellaceae</taxon>
        <taxon>Paramaledivibacter</taxon>
    </lineage>
</organism>